<feature type="domain" description="STAS" evidence="3">
    <location>
        <begin position="15"/>
        <end position="114"/>
    </location>
</feature>
<comment type="similarity">
    <text evidence="1 2">Belongs to the anti-sigma-factor antagonist family.</text>
</comment>
<dbReference type="PROSITE" id="PS50801">
    <property type="entry name" value="STAS"/>
    <property type="match status" value="1"/>
</dbReference>
<comment type="caution">
    <text evidence="4">The sequence shown here is derived from an EMBL/GenBank/DDBJ whole genome shotgun (WGS) entry which is preliminary data.</text>
</comment>
<sequence>MICESRKTGSSEAEIFVVTVFHELNTENVFEFEDHLKNLLDNGAVRIVLDLQEVKYICSRGIGIITHALTQTRKRGGDLRLARINNFVTKLLEVIKLDSIFKVFPNLDMAEKSFAS</sequence>
<dbReference type="SUPFAM" id="SSF52091">
    <property type="entry name" value="SpoIIaa-like"/>
    <property type="match status" value="1"/>
</dbReference>
<dbReference type="InterPro" id="IPR003658">
    <property type="entry name" value="Anti-sigma_ant"/>
</dbReference>
<dbReference type="PANTHER" id="PTHR33495">
    <property type="entry name" value="ANTI-SIGMA FACTOR ANTAGONIST TM_1081-RELATED-RELATED"/>
    <property type="match status" value="1"/>
</dbReference>
<evidence type="ECO:0000256" key="1">
    <source>
        <dbReference type="ARBA" id="ARBA00009013"/>
    </source>
</evidence>
<evidence type="ECO:0000256" key="2">
    <source>
        <dbReference type="RuleBase" id="RU003749"/>
    </source>
</evidence>
<dbReference type="CDD" id="cd07043">
    <property type="entry name" value="STAS_anti-anti-sigma_factors"/>
    <property type="match status" value="1"/>
</dbReference>
<dbReference type="GO" id="GO:0043856">
    <property type="term" value="F:anti-sigma factor antagonist activity"/>
    <property type="evidence" value="ECO:0007669"/>
    <property type="project" value="InterPro"/>
</dbReference>
<dbReference type="InterPro" id="IPR002645">
    <property type="entry name" value="STAS_dom"/>
</dbReference>
<dbReference type="AlphaFoldDB" id="A0A2N1PVE3"/>
<proteinExistence type="inferred from homology"/>
<dbReference type="Gene3D" id="3.30.750.24">
    <property type="entry name" value="STAS domain"/>
    <property type="match status" value="1"/>
</dbReference>
<evidence type="ECO:0000313" key="4">
    <source>
        <dbReference type="EMBL" id="PKK92307.1"/>
    </source>
</evidence>
<accession>A0A2N1PVE3</accession>
<dbReference type="Proteomes" id="UP000233256">
    <property type="component" value="Unassembled WGS sequence"/>
</dbReference>
<dbReference type="NCBIfam" id="TIGR00377">
    <property type="entry name" value="ant_ant_sig"/>
    <property type="match status" value="1"/>
</dbReference>
<dbReference type="InterPro" id="IPR036513">
    <property type="entry name" value="STAS_dom_sf"/>
</dbReference>
<gene>
    <name evidence="4" type="ORF">CVV64_02515</name>
</gene>
<dbReference type="Pfam" id="PF01740">
    <property type="entry name" value="STAS"/>
    <property type="match status" value="1"/>
</dbReference>
<evidence type="ECO:0000313" key="5">
    <source>
        <dbReference type="Proteomes" id="UP000233256"/>
    </source>
</evidence>
<protein>
    <recommendedName>
        <fullName evidence="2">Anti-sigma factor antagonist</fullName>
    </recommendedName>
</protein>
<dbReference type="PANTHER" id="PTHR33495:SF2">
    <property type="entry name" value="ANTI-SIGMA FACTOR ANTAGONIST TM_1081-RELATED"/>
    <property type="match status" value="1"/>
</dbReference>
<organism evidence="4 5">
    <name type="scientific">Candidatus Wallbacteria bacterium HGW-Wallbacteria-1</name>
    <dbReference type="NCBI Taxonomy" id="2013854"/>
    <lineage>
        <taxon>Bacteria</taxon>
        <taxon>Candidatus Walliibacteriota</taxon>
    </lineage>
</organism>
<name>A0A2N1PVE3_9BACT</name>
<dbReference type="EMBL" id="PGXC01000001">
    <property type="protein sequence ID" value="PKK92307.1"/>
    <property type="molecule type" value="Genomic_DNA"/>
</dbReference>
<evidence type="ECO:0000259" key="3">
    <source>
        <dbReference type="PROSITE" id="PS50801"/>
    </source>
</evidence>
<reference evidence="4 5" key="1">
    <citation type="journal article" date="2017" name="ISME J.">
        <title>Potential for microbial H2 and metal transformations associated with novel bacteria and archaea in deep terrestrial subsurface sediments.</title>
        <authorList>
            <person name="Hernsdorf A.W."/>
            <person name="Amano Y."/>
            <person name="Miyakawa K."/>
            <person name="Ise K."/>
            <person name="Suzuki Y."/>
            <person name="Anantharaman K."/>
            <person name="Probst A."/>
            <person name="Burstein D."/>
            <person name="Thomas B.C."/>
            <person name="Banfield J.F."/>
        </authorList>
    </citation>
    <scope>NUCLEOTIDE SEQUENCE [LARGE SCALE GENOMIC DNA]</scope>
    <source>
        <strain evidence="4">HGW-Wallbacteria-1</strain>
    </source>
</reference>